<protein>
    <submittedName>
        <fullName evidence="2">Uncharacterized protein</fullName>
    </submittedName>
</protein>
<organism evidence="2 3">
    <name type="scientific">Tsukamurella paurometabola</name>
    <name type="common">Corynebacterium paurometabolum</name>
    <dbReference type="NCBI Taxonomy" id="2061"/>
    <lineage>
        <taxon>Bacteria</taxon>
        <taxon>Bacillati</taxon>
        <taxon>Actinomycetota</taxon>
        <taxon>Actinomycetes</taxon>
        <taxon>Mycobacteriales</taxon>
        <taxon>Tsukamurellaceae</taxon>
        <taxon>Tsukamurella</taxon>
    </lineage>
</organism>
<gene>
    <name evidence="2" type="ORF">NCTC10741_00071</name>
</gene>
<feature type="compositionally biased region" description="Pro residues" evidence="1">
    <location>
        <begin position="50"/>
        <end position="59"/>
    </location>
</feature>
<evidence type="ECO:0000256" key="1">
    <source>
        <dbReference type="SAM" id="MobiDB-lite"/>
    </source>
</evidence>
<reference evidence="2 3" key="1">
    <citation type="submission" date="2018-12" db="EMBL/GenBank/DDBJ databases">
        <authorList>
            <consortium name="Pathogen Informatics"/>
        </authorList>
    </citation>
    <scope>NUCLEOTIDE SEQUENCE [LARGE SCALE GENOMIC DNA]</scope>
    <source>
        <strain evidence="2 3">NCTC10741</strain>
    </source>
</reference>
<dbReference type="OrthoDB" id="5125755at2"/>
<evidence type="ECO:0000313" key="2">
    <source>
        <dbReference type="EMBL" id="VDR36976.1"/>
    </source>
</evidence>
<accession>A0A3P8MAP7</accession>
<dbReference type="Proteomes" id="UP000271626">
    <property type="component" value="Chromosome"/>
</dbReference>
<sequence length="72" mass="7620">MAEAKRTVRVGSMAYVDPDGRTRRADCGAEVSVHQDDAERFDMLNVLPGDPAPAEPPAAKPRRTKAAGNGDG</sequence>
<dbReference type="EMBL" id="LR131273">
    <property type="protein sequence ID" value="VDR36976.1"/>
    <property type="molecule type" value="Genomic_DNA"/>
</dbReference>
<dbReference type="RefSeq" id="WP_126194425.1">
    <property type="nucleotide sequence ID" value="NZ_CP085954.1"/>
</dbReference>
<feature type="region of interest" description="Disordered" evidence="1">
    <location>
        <begin position="47"/>
        <end position="72"/>
    </location>
</feature>
<dbReference type="AlphaFoldDB" id="A0A3P8MAP7"/>
<proteinExistence type="predicted"/>
<name>A0A3P8MAP7_TSUPA</name>
<evidence type="ECO:0000313" key="3">
    <source>
        <dbReference type="Proteomes" id="UP000271626"/>
    </source>
</evidence>